<keyword evidence="6 7" id="KW-0539">Nucleus</keyword>
<dbReference type="PRINTS" id="PR00024">
    <property type="entry name" value="HOMEOBOX"/>
</dbReference>
<dbReference type="InterPro" id="IPR009057">
    <property type="entry name" value="Homeodomain-like_sf"/>
</dbReference>
<organism evidence="11 12">
    <name type="scientific">Ornithorhynchus anatinus</name>
    <name type="common">Duckbill platypus</name>
    <dbReference type="NCBI Taxonomy" id="9258"/>
    <lineage>
        <taxon>Eukaryota</taxon>
        <taxon>Metazoa</taxon>
        <taxon>Chordata</taxon>
        <taxon>Craniata</taxon>
        <taxon>Vertebrata</taxon>
        <taxon>Euteleostomi</taxon>
        <taxon>Mammalia</taxon>
        <taxon>Monotremata</taxon>
        <taxon>Ornithorhynchidae</taxon>
        <taxon>Ornithorhynchus</taxon>
    </lineage>
</organism>
<evidence type="ECO:0000256" key="9">
    <source>
        <dbReference type="SAM" id="MobiDB-lite"/>
    </source>
</evidence>
<dbReference type="GO" id="GO:0005634">
    <property type="term" value="C:nucleus"/>
    <property type="evidence" value="ECO:0007669"/>
    <property type="project" value="UniProtKB-SubCell"/>
</dbReference>
<dbReference type="GO" id="GO:0003677">
    <property type="term" value="F:DNA binding"/>
    <property type="evidence" value="ECO:0007669"/>
    <property type="project" value="UniProtKB-UniRule"/>
</dbReference>
<keyword evidence="12" id="KW-1185">Reference proteome</keyword>
<feature type="domain" description="Homeobox" evidence="10">
    <location>
        <begin position="23"/>
        <end position="83"/>
    </location>
</feature>
<dbReference type="Ensembl" id="ENSOANT00000069335.1">
    <property type="protein sequence ID" value="ENSOANP00000046966.1"/>
    <property type="gene ID" value="ENSOANG00000043986.1"/>
</dbReference>
<evidence type="ECO:0000256" key="7">
    <source>
        <dbReference type="PROSITE-ProRule" id="PRU00108"/>
    </source>
</evidence>
<dbReference type="Proteomes" id="UP000002279">
    <property type="component" value="Chromosome 20"/>
</dbReference>
<evidence type="ECO:0000259" key="10">
    <source>
        <dbReference type="PROSITE" id="PS50071"/>
    </source>
</evidence>
<dbReference type="InParanoid" id="A0A6I8P1U5"/>
<feature type="DNA-binding region" description="Homeobox" evidence="7">
    <location>
        <begin position="25"/>
        <end position="84"/>
    </location>
</feature>
<keyword evidence="3" id="KW-0217">Developmental protein</keyword>
<dbReference type="Gene3D" id="1.10.10.60">
    <property type="entry name" value="Homeodomain-like"/>
    <property type="match status" value="1"/>
</dbReference>
<dbReference type="PANTHER" id="PTHR24332">
    <property type="entry name" value="HOMEOBOX PROTEIN CDX"/>
    <property type="match status" value="1"/>
</dbReference>
<dbReference type="InterPro" id="IPR001356">
    <property type="entry name" value="HD"/>
</dbReference>
<proteinExistence type="inferred from homology"/>
<dbReference type="Bgee" id="ENSOANG00000043986">
    <property type="expression patterns" value="Expressed in liver"/>
</dbReference>
<dbReference type="PANTHER" id="PTHR24332:SF27">
    <property type="entry name" value="HOMEOBOX PROTEIN CDX-2"/>
    <property type="match status" value="1"/>
</dbReference>
<reference evidence="11" key="3">
    <citation type="submission" date="2025-09" db="UniProtKB">
        <authorList>
            <consortium name="Ensembl"/>
        </authorList>
    </citation>
    <scope>IDENTIFICATION</scope>
    <source>
        <strain evidence="11">Glennie</strain>
    </source>
</reference>
<reference evidence="11" key="2">
    <citation type="submission" date="2025-08" db="UniProtKB">
        <authorList>
            <consortium name="Ensembl"/>
        </authorList>
    </citation>
    <scope>IDENTIFICATION</scope>
    <source>
        <strain evidence="11">Glennie</strain>
    </source>
</reference>
<dbReference type="GO" id="GO:0000981">
    <property type="term" value="F:DNA-binding transcription factor activity, RNA polymerase II-specific"/>
    <property type="evidence" value="ECO:0007669"/>
    <property type="project" value="InterPro"/>
</dbReference>
<evidence type="ECO:0000256" key="6">
    <source>
        <dbReference type="ARBA" id="ARBA00023242"/>
    </source>
</evidence>
<feature type="compositionally biased region" description="Low complexity" evidence="9">
    <location>
        <begin position="89"/>
        <end position="101"/>
    </location>
</feature>
<dbReference type="InterPro" id="IPR017970">
    <property type="entry name" value="Homeobox_CS"/>
</dbReference>
<dbReference type="PROSITE" id="PS50071">
    <property type="entry name" value="HOMEOBOX_2"/>
    <property type="match status" value="1"/>
</dbReference>
<keyword evidence="5 7" id="KW-0371">Homeobox</keyword>
<dbReference type="OMA" id="ICHYTLT"/>
<dbReference type="Pfam" id="PF00046">
    <property type="entry name" value="Homeodomain"/>
    <property type="match status" value="1"/>
</dbReference>
<dbReference type="GeneTree" id="ENSGT00940000161261"/>
<dbReference type="SUPFAM" id="SSF46689">
    <property type="entry name" value="Homeodomain-like"/>
    <property type="match status" value="1"/>
</dbReference>
<evidence type="ECO:0000256" key="4">
    <source>
        <dbReference type="ARBA" id="ARBA00023125"/>
    </source>
</evidence>
<dbReference type="SMART" id="SM00389">
    <property type="entry name" value="HOX"/>
    <property type="match status" value="1"/>
</dbReference>
<reference evidence="11 12" key="1">
    <citation type="journal article" date="2008" name="Nature">
        <title>Genome analysis of the platypus reveals unique signatures of evolution.</title>
        <authorList>
            <person name="Warren W.C."/>
            <person name="Hillier L.W."/>
            <person name="Marshall Graves J.A."/>
            <person name="Birney E."/>
            <person name="Ponting C.P."/>
            <person name="Grutzner F."/>
            <person name="Belov K."/>
            <person name="Miller W."/>
            <person name="Clarke L."/>
            <person name="Chinwalla A.T."/>
            <person name="Yang S.P."/>
            <person name="Heger A."/>
            <person name="Locke D.P."/>
            <person name="Miethke P."/>
            <person name="Waters P.D."/>
            <person name="Veyrunes F."/>
            <person name="Fulton L."/>
            <person name="Fulton B."/>
            <person name="Graves T."/>
            <person name="Wallis J."/>
            <person name="Puente X.S."/>
            <person name="Lopez-Otin C."/>
            <person name="Ordonez G.R."/>
            <person name="Eichler E.E."/>
            <person name="Chen L."/>
            <person name="Cheng Z."/>
            <person name="Deakin J.E."/>
            <person name="Alsop A."/>
            <person name="Thompson K."/>
            <person name="Kirby P."/>
            <person name="Papenfuss A.T."/>
            <person name="Wakefield M.J."/>
            <person name="Olender T."/>
            <person name="Lancet D."/>
            <person name="Huttley G.A."/>
            <person name="Smit A.F."/>
            <person name="Pask A."/>
            <person name="Temple-Smith P."/>
            <person name="Batzer M.A."/>
            <person name="Walker J.A."/>
            <person name="Konkel M.K."/>
            <person name="Harris R.S."/>
            <person name="Whittington C.M."/>
            <person name="Wong E.S."/>
            <person name="Gemmell N.J."/>
            <person name="Buschiazzo E."/>
            <person name="Vargas Jentzsch I.M."/>
            <person name="Merkel A."/>
            <person name="Schmitz J."/>
            <person name="Zemann A."/>
            <person name="Churakov G."/>
            <person name="Kriegs J.O."/>
            <person name="Brosius J."/>
            <person name="Murchison E.P."/>
            <person name="Sachidanandam R."/>
            <person name="Smith C."/>
            <person name="Hannon G.J."/>
            <person name="Tsend-Ayush E."/>
            <person name="McMillan D."/>
            <person name="Attenborough R."/>
            <person name="Rens W."/>
            <person name="Ferguson-Smith M."/>
            <person name="Lefevre C.M."/>
            <person name="Sharp J.A."/>
            <person name="Nicholas K.R."/>
            <person name="Ray D.A."/>
            <person name="Kube M."/>
            <person name="Reinhardt R."/>
            <person name="Pringle T.H."/>
            <person name="Taylor J."/>
            <person name="Jones R.C."/>
            <person name="Nixon B."/>
            <person name="Dacheux J.L."/>
            <person name="Niwa H."/>
            <person name="Sekita Y."/>
            <person name="Huang X."/>
            <person name="Stark A."/>
            <person name="Kheradpour P."/>
            <person name="Kellis M."/>
            <person name="Flicek P."/>
            <person name="Chen Y."/>
            <person name="Webber C."/>
            <person name="Hardison R."/>
            <person name="Nelson J."/>
            <person name="Hallsworth-Pepin K."/>
            <person name="Delehaunty K."/>
            <person name="Markovic C."/>
            <person name="Minx P."/>
            <person name="Feng Y."/>
            <person name="Kremitzki C."/>
            <person name="Mitreva M."/>
            <person name="Glasscock J."/>
            <person name="Wylie T."/>
            <person name="Wohldmann P."/>
            <person name="Thiru P."/>
            <person name="Nhan M.N."/>
            <person name="Pohl C.S."/>
            <person name="Smith S.M."/>
            <person name="Hou S."/>
            <person name="Nefedov M."/>
            <person name="de Jong P.J."/>
            <person name="Renfree M.B."/>
            <person name="Mardis E.R."/>
            <person name="Wilson R.K."/>
        </authorList>
    </citation>
    <scope>NUCLEOTIDE SEQUENCE [LARGE SCALE GENOMIC DNA]</scope>
    <source>
        <strain evidence="11 12">Glennie</strain>
    </source>
</reference>
<dbReference type="CDD" id="cd00086">
    <property type="entry name" value="homeodomain"/>
    <property type="match status" value="1"/>
</dbReference>
<evidence type="ECO:0000256" key="1">
    <source>
        <dbReference type="ARBA" id="ARBA00004123"/>
    </source>
</evidence>
<dbReference type="InterPro" id="IPR047152">
    <property type="entry name" value="Caudal_homeobox"/>
</dbReference>
<sequence>MLPRRGGPLLTCPAPLSPAVKTRTKDKYRVVYTDRQRLELEKEFHFSRYITIRRKAELAVLLGLSERQVKIWFQNRRAKERKMNKKKLQQQQQQPQAQSQPGAMSSIPEPLSPVSSLQGSGPGPLGVLGPSVTQ</sequence>
<evidence type="ECO:0000313" key="11">
    <source>
        <dbReference type="Ensembl" id="ENSOANP00000046966.1"/>
    </source>
</evidence>
<dbReference type="PROSITE" id="PS00027">
    <property type="entry name" value="HOMEOBOX_1"/>
    <property type="match status" value="1"/>
</dbReference>
<evidence type="ECO:0000256" key="8">
    <source>
        <dbReference type="RuleBase" id="RU000682"/>
    </source>
</evidence>
<dbReference type="AlphaFoldDB" id="A0A6I8P1U5"/>
<dbReference type="FunFam" id="1.10.10.60:FF:000574">
    <property type="entry name" value="Homeobox protein CHOX-CAD2"/>
    <property type="match status" value="1"/>
</dbReference>
<evidence type="ECO:0000256" key="2">
    <source>
        <dbReference type="ARBA" id="ARBA00010341"/>
    </source>
</evidence>
<dbReference type="PRINTS" id="PR00031">
    <property type="entry name" value="HTHREPRESSR"/>
</dbReference>
<evidence type="ECO:0000313" key="12">
    <source>
        <dbReference type="Proteomes" id="UP000002279"/>
    </source>
</evidence>
<feature type="region of interest" description="Disordered" evidence="9">
    <location>
        <begin position="80"/>
        <end position="134"/>
    </location>
</feature>
<dbReference type="InterPro" id="IPR000047">
    <property type="entry name" value="HTH_motif"/>
</dbReference>
<comment type="similarity">
    <text evidence="2">Belongs to the Caudal homeobox family.</text>
</comment>
<evidence type="ECO:0000256" key="5">
    <source>
        <dbReference type="ARBA" id="ARBA00023155"/>
    </source>
</evidence>
<accession>A0A6I8P1U5</accession>
<dbReference type="InterPro" id="IPR020479">
    <property type="entry name" value="HD_metazoa"/>
</dbReference>
<name>A0A6I8P1U5_ORNAN</name>
<keyword evidence="4 7" id="KW-0238">DNA-binding</keyword>
<comment type="subcellular location">
    <subcellularLocation>
        <location evidence="1 7 8">Nucleus</location>
    </subcellularLocation>
</comment>
<protein>
    <recommendedName>
        <fullName evidence="10">Homeobox domain-containing protein</fullName>
    </recommendedName>
</protein>
<evidence type="ECO:0000256" key="3">
    <source>
        <dbReference type="ARBA" id="ARBA00022473"/>
    </source>
</evidence>